<dbReference type="InterPro" id="IPR001878">
    <property type="entry name" value="Znf_CCHC"/>
</dbReference>
<name>A0A7J9G5P6_9ROSI</name>
<gene>
    <name evidence="3" type="ORF">Gohar_017371</name>
</gene>
<dbReference type="EMBL" id="JABFAD010000002">
    <property type="protein sequence ID" value="MBA0792917.1"/>
    <property type="molecule type" value="Genomic_DNA"/>
</dbReference>
<organism evidence="3 4">
    <name type="scientific">Gossypium harknessii</name>
    <dbReference type="NCBI Taxonomy" id="34285"/>
    <lineage>
        <taxon>Eukaryota</taxon>
        <taxon>Viridiplantae</taxon>
        <taxon>Streptophyta</taxon>
        <taxon>Embryophyta</taxon>
        <taxon>Tracheophyta</taxon>
        <taxon>Spermatophyta</taxon>
        <taxon>Magnoliopsida</taxon>
        <taxon>eudicotyledons</taxon>
        <taxon>Gunneridae</taxon>
        <taxon>Pentapetalae</taxon>
        <taxon>rosids</taxon>
        <taxon>malvids</taxon>
        <taxon>Malvales</taxon>
        <taxon>Malvaceae</taxon>
        <taxon>Malvoideae</taxon>
        <taxon>Gossypium</taxon>
    </lineage>
</organism>
<dbReference type="PROSITE" id="PS50158">
    <property type="entry name" value="ZF_CCHC"/>
    <property type="match status" value="1"/>
</dbReference>
<dbReference type="Proteomes" id="UP000593560">
    <property type="component" value="Unassembled WGS sequence"/>
</dbReference>
<accession>A0A7J9G5P6</accession>
<dbReference type="PANTHER" id="PTHR31286">
    <property type="entry name" value="GLYCINE-RICH CELL WALL STRUCTURAL PROTEIN 1.8-LIKE"/>
    <property type="match status" value="1"/>
</dbReference>
<dbReference type="PANTHER" id="PTHR31286:SF173">
    <property type="entry name" value="DUF4283 DOMAIN-CONTAINING PROTEIN"/>
    <property type="match status" value="1"/>
</dbReference>
<keyword evidence="1" id="KW-0863">Zinc-finger</keyword>
<protein>
    <recommendedName>
        <fullName evidence="2">CCHC-type domain-containing protein</fullName>
    </recommendedName>
</protein>
<keyword evidence="4" id="KW-1185">Reference proteome</keyword>
<comment type="caution">
    <text evidence="3">The sequence shown here is derived from an EMBL/GenBank/DDBJ whole genome shotgun (WGS) entry which is preliminary data.</text>
</comment>
<dbReference type="InterPro" id="IPR036875">
    <property type="entry name" value="Znf_CCHC_sf"/>
</dbReference>
<dbReference type="InterPro" id="IPR040256">
    <property type="entry name" value="At4g02000-like"/>
</dbReference>
<proteinExistence type="predicted"/>
<keyword evidence="1" id="KW-0479">Metal-binding</keyword>
<dbReference type="GO" id="GO:0003676">
    <property type="term" value="F:nucleic acid binding"/>
    <property type="evidence" value="ECO:0007669"/>
    <property type="project" value="InterPro"/>
</dbReference>
<dbReference type="GO" id="GO:0008270">
    <property type="term" value="F:zinc ion binding"/>
    <property type="evidence" value="ECO:0007669"/>
    <property type="project" value="UniProtKB-KW"/>
</dbReference>
<evidence type="ECO:0000259" key="2">
    <source>
        <dbReference type="PROSITE" id="PS50158"/>
    </source>
</evidence>
<evidence type="ECO:0000313" key="3">
    <source>
        <dbReference type="EMBL" id="MBA0792917.1"/>
    </source>
</evidence>
<dbReference type="OrthoDB" id="1096772at2759"/>
<reference evidence="3 4" key="1">
    <citation type="journal article" date="2019" name="Genome Biol. Evol.">
        <title>Insights into the evolution of the New World diploid cottons (Gossypium, subgenus Houzingenia) based on genome sequencing.</title>
        <authorList>
            <person name="Grover C.E."/>
            <person name="Arick M.A. 2nd"/>
            <person name="Thrash A."/>
            <person name="Conover J.L."/>
            <person name="Sanders W.S."/>
            <person name="Peterson D.G."/>
            <person name="Frelichowski J.E."/>
            <person name="Scheffler J.A."/>
            <person name="Scheffler B.E."/>
            <person name="Wendel J.F."/>
        </authorList>
    </citation>
    <scope>NUCLEOTIDE SEQUENCE [LARGE SCALE GENOMIC DNA]</scope>
    <source>
        <strain evidence="3">0</strain>
        <tissue evidence="3">Leaf</tissue>
    </source>
</reference>
<feature type="domain" description="CCHC-type" evidence="2">
    <location>
        <begin position="48"/>
        <end position="62"/>
    </location>
</feature>
<keyword evidence="1" id="KW-0862">Zinc</keyword>
<evidence type="ECO:0000313" key="4">
    <source>
        <dbReference type="Proteomes" id="UP000593560"/>
    </source>
</evidence>
<sequence>MDIKTGSGTRDQFARMAVFIDLEKSLTSHVLINGRIQRVEFEALPVVCFSCGRYGHLKNVCPFSLTGKITISSQGVASDSAVNGSAPAKTGKAFDPWMVVKPLGGLDAGPEQAKGQQHLEWAGQKAAGLEQKRDLVFGQKDAGLEQEQDLIVEPKAVGLEQPKLLEQARGHGRPGKALNKTICGREGRFKLANNSRVSLAEAMNSMVKLFSDEMVFSTAKSGIQDGGDRTSVSP</sequence>
<dbReference type="AlphaFoldDB" id="A0A7J9G5P6"/>
<dbReference type="SUPFAM" id="SSF57756">
    <property type="entry name" value="Retrovirus zinc finger-like domains"/>
    <property type="match status" value="1"/>
</dbReference>
<evidence type="ECO:0000256" key="1">
    <source>
        <dbReference type="PROSITE-ProRule" id="PRU00047"/>
    </source>
</evidence>